<accession>A0A6P8HVF0</accession>
<gene>
    <name evidence="2" type="primary">LOC116295615</name>
</gene>
<proteinExistence type="predicted"/>
<organism evidence="1 2">
    <name type="scientific">Actinia tenebrosa</name>
    <name type="common">Australian red waratah sea anemone</name>
    <dbReference type="NCBI Taxonomy" id="6105"/>
    <lineage>
        <taxon>Eukaryota</taxon>
        <taxon>Metazoa</taxon>
        <taxon>Cnidaria</taxon>
        <taxon>Anthozoa</taxon>
        <taxon>Hexacorallia</taxon>
        <taxon>Actiniaria</taxon>
        <taxon>Actiniidae</taxon>
        <taxon>Actinia</taxon>
    </lineage>
</organism>
<evidence type="ECO:0000313" key="2">
    <source>
        <dbReference type="RefSeq" id="XP_031559351.1"/>
    </source>
</evidence>
<reference evidence="2" key="1">
    <citation type="submission" date="2025-08" db="UniProtKB">
        <authorList>
            <consortium name="RefSeq"/>
        </authorList>
    </citation>
    <scope>IDENTIFICATION</scope>
    <source>
        <tissue evidence="2">Tentacle</tissue>
    </source>
</reference>
<keyword evidence="1" id="KW-1185">Reference proteome</keyword>
<name>A0A6P8HVF0_ACTTE</name>
<dbReference type="RefSeq" id="XP_031559351.1">
    <property type="nucleotide sequence ID" value="XM_031703491.1"/>
</dbReference>
<dbReference type="OrthoDB" id="5988529at2759"/>
<dbReference type="Proteomes" id="UP000515163">
    <property type="component" value="Unplaced"/>
</dbReference>
<protein>
    <submittedName>
        <fullName evidence="2">Uncharacterized protein LOC116295615</fullName>
    </submittedName>
</protein>
<dbReference type="GeneID" id="116295615"/>
<dbReference type="KEGG" id="aten:116295615"/>
<evidence type="ECO:0000313" key="1">
    <source>
        <dbReference type="Proteomes" id="UP000515163"/>
    </source>
</evidence>
<dbReference type="InParanoid" id="A0A6P8HVF0"/>
<sequence>MKITVCPLHRDLYGVRWRCNKTKCSVPDELVAHKSSTVKAQCGLTSLLSCFISNETKTLIPVGTAICKTCKSYLADLATEWKKNIKIQSTDRNEPKSQEIFVSTPLPHIILEQEEESNTGTSYGELVEEMTRLKLVEDTSSIFSPDTGSTTSSSCDVSDTSSLLARKIKLNEYLEVCHIQPLGKPMLDWNEITERTQQRYVQITCVRRPEKHLICTVQEI</sequence>
<dbReference type="AlphaFoldDB" id="A0A6P8HVF0"/>